<dbReference type="GeneID" id="56059087"/>
<sequence length="251" mass="28458">MSESGMDSAFSNYGVYSIDDQMDFTFPNITVKIKKIGKNVFSYTRKDSEDNLLEKIIPTSSSEITLEIAPIRSLNYPARRSEYMYLELESPIFLSKDSSAVVLVNCPIEIGVFLIHGESKESLDWFTCDPLNSRFCLYGTPESGTLCKYALSNIVESYDDSIPFFNAVMEINFKNDLNKGLTISKIVFPISENSIYYKDSKAIVDSLSAVLKKKLTLEILDVDPIPIQTEWTKSPTYERIEHVKRIDMGVD</sequence>
<dbReference type="RefSeq" id="WP_179361554.1">
    <property type="nucleotide sequence ID" value="NZ_CP026993.1"/>
</dbReference>
<protein>
    <recommendedName>
        <fullName evidence="3">DUF432 domain-containing protein</fullName>
    </recommendedName>
</protein>
<proteinExistence type="predicted"/>
<dbReference type="EMBL" id="CP026993">
    <property type="protein sequence ID" value="QLH02715.1"/>
    <property type="molecule type" value="Genomic_DNA"/>
</dbReference>
<gene>
    <name evidence="1" type="ORF">C5F47_03655</name>
</gene>
<dbReference type="InterPro" id="IPR007366">
    <property type="entry name" value="DUF432"/>
</dbReference>
<dbReference type="Pfam" id="PF04254">
    <property type="entry name" value="DUF432"/>
    <property type="match status" value="1"/>
</dbReference>
<name>A0A7D5M0E7_9ARCH</name>
<dbReference type="OrthoDB" id="116710at2157"/>
<reference evidence="1 2" key="1">
    <citation type="submission" date="2018-02" db="EMBL/GenBank/DDBJ databases">
        <title>Complete genome of Nitrosopumilus cobalaminigenes HCA1.</title>
        <authorList>
            <person name="Qin W."/>
            <person name="Zheng Y."/>
            <person name="Stahl D.A."/>
        </authorList>
    </citation>
    <scope>NUCLEOTIDE SEQUENCE [LARGE SCALE GENOMIC DNA]</scope>
    <source>
        <strain evidence="1 2">HCA1</strain>
    </source>
</reference>
<accession>A0A7D5M0E7</accession>
<evidence type="ECO:0000313" key="2">
    <source>
        <dbReference type="Proteomes" id="UP000509771"/>
    </source>
</evidence>
<dbReference type="KEGG" id="ncl:C5F47_03655"/>
<dbReference type="PIRSF" id="PIRSF019202">
    <property type="entry name" value="UCP019202"/>
    <property type="match status" value="1"/>
</dbReference>
<keyword evidence="2" id="KW-1185">Reference proteome</keyword>
<dbReference type="Proteomes" id="UP000509771">
    <property type="component" value="Chromosome"/>
</dbReference>
<evidence type="ECO:0000313" key="1">
    <source>
        <dbReference type="EMBL" id="QLH02715.1"/>
    </source>
</evidence>
<organism evidence="1 2">
    <name type="scientific">Nitrosopumilus cobalaminigenes</name>
    <dbReference type="NCBI Taxonomy" id="1470066"/>
    <lineage>
        <taxon>Archaea</taxon>
        <taxon>Nitrososphaerota</taxon>
        <taxon>Nitrososphaeria</taxon>
        <taxon>Nitrosopumilales</taxon>
        <taxon>Nitrosopumilaceae</taxon>
        <taxon>Nitrosopumilus</taxon>
    </lineage>
</organism>
<evidence type="ECO:0008006" key="3">
    <source>
        <dbReference type="Google" id="ProtNLM"/>
    </source>
</evidence>
<dbReference type="AlphaFoldDB" id="A0A7D5M0E7"/>